<comment type="caution">
    <text evidence="3">The sequence shown here is derived from an EMBL/GenBank/DDBJ whole genome shotgun (WGS) entry which is preliminary data.</text>
</comment>
<dbReference type="PROSITE" id="PS51257">
    <property type="entry name" value="PROKAR_LIPOPROTEIN"/>
    <property type="match status" value="1"/>
</dbReference>
<name>A0AAV4HVJ4_9GAST</name>
<gene>
    <name evidence="3" type="ORF">ElyMa_006434400</name>
</gene>
<dbReference type="EMBL" id="BMAT01012914">
    <property type="protein sequence ID" value="GFS01952.1"/>
    <property type="molecule type" value="Genomic_DNA"/>
</dbReference>
<keyword evidence="4" id="KW-1185">Reference proteome</keyword>
<feature type="signal peptide" evidence="1">
    <location>
        <begin position="1"/>
        <end position="23"/>
    </location>
</feature>
<feature type="domain" description="EGF-like" evidence="2">
    <location>
        <begin position="56"/>
        <end position="67"/>
    </location>
</feature>
<dbReference type="PROSITE" id="PS00022">
    <property type="entry name" value="EGF_1"/>
    <property type="match status" value="1"/>
</dbReference>
<accession>A0AAV4HVJ4</accession>
<evidence type="ECO:0000256" key="1">
    <source>
        <dbReference type="SAM" id="SignalP"/>
    </source>
</evidence>
<dbReference type="InterPro" id="IPR000742">
    <property type="entry name" value="EGF"/>
</dbReference>
<reference evidence="3 4" key="1">
    <citation type="journal article" date="2021" name="Elife">
        <title>Chloroplast acquisition without the gene transfer in kleptoplastic sea slugs, Plakobranchus ocellatus.</title>
        <authorList>
            <person name="Maeda T."/>
            <person name="Takahashi S."/>
            <person name="Yoshida T."/>
            <person name="Shimamura S."/>
            <person name="Takaki Y."/>
            <person name="Nagai Y."/>
            <person name="Toyoda A."/>
            <person name="Suzuki Y."/>
            <person name="Arimoto A."/>
            <person name="Ishii H."/>
            <person name="Satoh N."/>
            <person name="Nishiyama T."/>
            <person name="Hasebe M."/>
            <person name="Maruyama T."/>
            <person name="Minagawa J."/>
            <person name="Obokata J."/>
            <person name="Shigenobu S."/>
        </authorList>
    </citation>
    <scope>NUCLEOTIDE SEQUENCE [LARGE SCALE GENOMIC DNA]</scope>
</reference>
<evidence type="ECO:0000313" key="3">
    <source>
        <dbReference type="EMBL" id="GFS01952.1"/>
    </source>
</evidence>
<sequence>MIRHSLVICFALVSACLLQPGHSGPQYQDVYECTGTCLNGGRRYTIRELPLNRKVCKCRRNYLGVCCEFRTGGYLYDGKPEGASDDDEDQYKNYDPYNIDYSDIYYGEDPAPAPPKISLESGQDRVSSLQAMAYCFLSWCVHILMAALGDNV</sequence>
<proteinExistence type="predicted"/>
<evidence type="ECO:0000313" key="4">
    <source>
        <dbReference type="Proteomes" id="UP000762676"/>
    </source>
</evidence>
<feature type="chain" id="PRO_5043517494" description="EGF-like domain-containing protein" evidence="1">
    <location>
        <begin position="24"/>
        <end position="152"/>
    </location>
</feature>
<organism evidence="3 4">
    <name type="scientific">Elysia marginata</name>
    <dbReference type="NCBI Taxonomy" id="1093978"/>
    <lineage>
        <taxon>Eukaryota</taxon>
        <taxon>Metazoa</taxon>
        <taxon>Spiralia</taxon>
        <taxon>Lophotrochozoa</taxon>
        <taxon>Mollusca</taxon>
        <taxon>Gastropoda</taxon>
        <taxon>Heterobranchia</taxon>
        <taxon>Euthyneura</taxon>
        <taxon>Panpulmonata</taxon>
        <taxon>Sacoglossa</taxon>
        <taxon>Placobranchoidea</taxon>
        <taxon>Plakobranchidae</taxon>
        <taxon>Elysia</taxon>
    </lineage>
</organism>
<evidence type="ECO:0000259" key="2">
    <source>
        <dbReference type="PROSITE" id="PS00022"/>
    </source>
</evidence>
<keyword evidence="1" id="KW-0732">Signal</keyword>
<dbReference type="Proteomes" id="UP000762676">
    <property type="component" value="Unassembled WGS sequence"/>
</dbReference>
<dbReference type="AlphaFoldDB" id="A0AAV4HVJ4"/>
<protein>
    <recommendedName>
        <fullName evidence="2">EGF-like domain-containing protein</fullName>
    </recommendedName>
</protein>